<name>A0AAV8YGR9_9CUCU</name>
<dbReference type="GO" id="GO:0000724">
    <property type="term" value="P:double-strand break repair via homologous recombination"/>
    <property type="evidence" value="ECO:0007669"/>
    <property type="project" value="TreeGrafter"/>
</dbReference>
<dbReference type="SUPFAM" id="SSF48452">
    <property type="entry name" value="TPR-like"/>
    <property type="match status" value="1"/>
</dbReference>
<dbReference type="GO" id="GO:0043596">
    <property type="term" value="C:nuclear replication fork"/>
    <property type="evidence" value="ECO:0007669"/>
    <property type="project" value="TreeGrafter"/>
</dbReference>
<comment type="caution">
    <text evidence="5">The sequence shown here is derived from an EMBL/GenBank/DDBJ whole genome shotgun (WGS) entry which is preliminary data.</text>
</comment>
<organism evidence="5 6">
    <name type="scientific">Rhamnusium bicolor</name>
    <dbReference type="NCBI Taxonomy" id="1586634"/>
    <lineage>
        <taxon>Eukaryota</taxon>
        <taxon>Metazoa</taxon>
        <taxon>Ecdysozoa</taxon>
        <taxon>Arthropoda</taxon>
        <taxon>Hexapoda</taxon>
        <taxon>Insecta</taxon>
        <taxon>Pterygota</taxon>
        <taxon>Neoptera</taxon>
        <taxon>Endopterygota</taxon>
        <taxon>Coleoptera</taxon>
        <taxon>Polyphaga</taxon>
        <taxon>Cucujiformia</taxon>
        <taxon>Chrysomeloidea</taxon>
        <taxon>Cerambycidae</taxon>
        <taxon>Lepturinae</taxon>
        <taxon>Rhagiini</taxon>
        <taxon>Rhamnusium</taxon>
    </lineage>
</organism>
<proteinExistence type="predicted"/>
<keyword evidence="2" id="KW-0677">Repeat</keyword>
<dbReference type="InterPro" id="IPR052311">
    <property type="entry name" value="MMS22L-TONSL_complex_comp"/>
</dbReference>
<gene>
    <name evidence="5" type="ORF">NQ314_008018</name>
</gene>
<evidence type="ECO:0000256" key="4">
    <source>
        <dbReference type="PROSITE-ProRule" id="PRU00339"/>
    </source>
</evidence>
<dbReference type="InterPro" id="IPR011990">
    <property type="entry name" value="TPR-like_helical_dom_sf"/>
</dbReference>
<evidence type="ECO:0000256" key="3">
    <source>
        <dbReference type="ARBA" id="ARBA00023242"/>
    </source>
</evidence>
<comment type="subcellular location">
    <subcellularLocation>
        <location evidence="1">Nucleus</location>
    </subcellularLocation>
</comment>
<sequence length="84" mass="9634">MLARLFSNLGLVKECLGDYNKALELLNRSISICKQHDIYEQLSRGYISIASLYEKRGDYNDAIRHYNLAIESASKISFLFINSN</sequence>
<evidence type="ECO:0008006" key="7">
    <source>
        <dbReference type="Google" id="ProtNLM"/>
    </source>
</evidence>
<dbReference type="SMART" id="SM00028">
    <property type="entry name" value="TPR"/>
    <property type="match status" value="2"/>
</dbReference>
<evidence type="ECO:0000313" key="5">
    <source>
        <dbReference type="EMBL" id="KAJ8950165.1"/>
    </source>
</evidence>
<dbReference type="AlphaFoldDB" id="A0AAV8YGR9"/>
<dbReference type="PANTHER" id="PTHR46358">
    <property type="entry name" value="TONSOKU-LIKE PROTEIN"/>
    <property type="match status" value="1"/>
</dbReference>
<dbReference type="PANTHER" id="PTHR46358:SF1">
    <property type="entry name" value="TONSOKU-LIKE PROTEIN"/>
    <property type="match status" value="1"/>
</dbReference>
<dbReference type="GO" id="GO:0031297">
    <property type="term" value="P:replication fork processing"/>
    <property type="evidence" value="ECO:0007669"/>
    <property type="project" value="TreeGrafter"/>
</dbReference>
<dbReference type="PROSITE" id="PS50005">
    <property type="entry name" value="TPR"/>
    <property type="match status" value="2"/>
</dbReference>
<keyword evidence="4" id="KW-0802">TPR repeat</keyword>
<accession>A0AAV8YGR9</accession>
<dbReference type="InterPro" id="IPR019734">
    <property type="entry name" value="TPR_rpt"/>
</dbReference>
<feature type="repeat" description="TPR" evidence="4">
    <location>
        <begin position="3"/>
        <end position="36"/>
    </location>
</feature>
<keyword evidence="6" id="KW-1185">Reference proteome</keyword>
<evidence type="ECO:0000256" key="1">
    <source>
        <dbReference type="ARBA" id="ARBA00004123"/>
    </source>
</evidence>
<dbReference type="Pfam" id="PF13424">
    <property type="entry name" value="TPR_12"/>
    <property type="match status" value="1"/>
</dbReference>
<dbReference type="Proteomes" id="UP001162156">
    <property type="component" value="Unassembled WGS sequence"/>
</dbReference>
<protein>
    <recommendedName>
        <fullName evidence="7">Photosystem I assembly protein Ycf3</fullName>
    </recommendedName>
</protein>
<dbReference type="Gene3D" id="1.25.40.10">
    <property type="entry name" value="Tetratricopeptide repeat domain"/>
    <property type="match status" value="1"/>
</dbReference>
<feature type="repeat" description="TPR" evidence="4">
    <location>
        <begin position="43"/>
        <end position="76"/>
    </location>
</feature>
<evidence type="ECO:0000256" key="2">
    <source>
        <dbReference type="ARBA" id="ARBA00022737"/>
    </source>
</evidence>
<dbReference type="EMBL" id="JANEYF010002186">
    <property type="protein sequence ID" value="KAJ8950165.1"/>
    <property type="molecule type" value="Genomic_DNA"/>
</dbReference>
<keyword evidence="3" id="KW-0539">Nucleus</keyword>
<evidence type="ECO:0000313" key="6">
    <source>
        <dbReference type="Proteomes" id="UP001162156"/>
    </source>
</evidence>
<reference evidence="5" key="1">
    <citation type="journal article" date="2023" name="Insect Mol. Biol.">
        <title>Genome sequencing provides insights into the evolution of gene families encoding plant cell wall-degrading enzymes in longhorned beetles.</title>
        <authorList>
            <person name="Shin N.R."/>
            <person name="Okamura Y."/>
            <person name="Kirsch R."/>
            <person name="Pauchet Y."/>
        </authorList>
    </citation>
    <scope>NUCLEOTIDE SEQUENCE</scope>
    <source>
        <strain evidence="5">RBIC_L_NR</strain>
    </source>
</reference>